<sequence length="132" mass="14679">MIWLSDSLSLESSKPDLLTKVNIPSWTGKKRIRVDGDKTVMGNIWEQTEVDQYKVLGPKSCAISNMMDIYNTLERGGTSEPVDICFNGGRLKNVTCACPGNQCELRCGRNRFGQTCSSVCSKKKVLPNIFLI</sequence>
<organism evidence="1">
    <name type="scientific">Cacopsylla melanoneura</name>
    <dbReference type="NCBI Taxonomy" id="428564"/>
    <lineage>
        <taxon>Eukaryota</taxon>
        <taxon>Metazoa</taxon>
        <taxon>Ecdysozoa</taxon>
        <taxon>Arthropoda</taxon>
        <taxon>Hexapoda</taxon>
        <taxon>Insecta</taxon>
        <taxon>Pterygota</taxon>
        <taxon>Neoptera</taxon>
        <taxon>Paraneoptera</taxon>
        <taxon>Hemiptera</taxon>
        <taxon>Sternorrhyncha</taxon>
        <taxon>Psylloidea</taxon>
        <taxon>Psyllidae</taxon>
        <taxon>Psyllinae</taxon>
        <taxon>Cacopsylla</taxon>
    </lineage>
</organism>
<proteinExistence type="predicted"/>
<dbReference type="EMBL" id="HBUF01308872">
    <property type="protein sequence ID" value="CAG6692777.1"/>
    <property type="molecule type" value="Transcribed_RNA"/>
</dbReference>
<evidence type="ECO:0000313" key="1">
    <source>
        <dbReference type="EMBL" id="CAG6692777.1"/>
    </source>
</evidence>
<dbReference type="AlphaFoldDB" id="A0A8D8XDA4"/>
<protein>
    <submittedName>
        <fullName evidence="1">Uncharacterized protein</fullName>
    </submittedName>
</protein>
<reference evidence="1" key="1">
    <citation type="submission" date="2021-05" db="EMBL/GenBank/DDBJ databases">
        <authorList>
            <person name="Alioto T."/>
            <person name="Alioto T."/>
            <person name="Gomez Garrido J."/>
        </authorList>
    </citation>
    <scope>NUCLEOTIDE SEQUENCE</scope>
</reference>
<accession>A0A8D8XDA4</accession>
<dbReference type="EMBL" id="HBUF01308873">
    <property type="protein sequence ID" value="CAG6692778.1"/>
    <property type="molecule type" value="Transcribed_RNA"/>
</dbReference>
<name>A0A8D8XDA4_9HEMI</name>